<evidence type="ECO:0000313" key="3">
    <source>
        <dbReference type="Proteomes" id="UP001642484"/>
    </source>
</evidence>
<feature type="compositionally biased region" description="Basic and acidic residues" evidence="1">
    <location>
        <begin position="163"/>
        <end position="203"/>
    </location>
</feature>
<reference evidence="2 3" key="1">
    <citation type="submission" date="2024-02" db="EMBL/GenBank/DDBJ databases">
        <authorList>
            <person name="Chen Y."/>
            <person name="Shah S."/>
            <person name="Dougan E. K."/>
            <person name="Thang M."/>
            <person name="Chan C."/>
        </authorList>
    </citation>
    <scope>NUCLEOTIDE SEQUENCE [LARGE SCALE GENOMIC DNA]</scope>
</reference>
<keyword evidence="3" id="KW-1185">Reference proteome</keyword>
<feature type="compositionally biased region" description="Low complexity" evidence="1">
    <location>
        <begin position="204"/>
        <end position="213"/>
    </location>
</feature>
<protein>
    <submittedName>
        <fullName evidence="2">Uncharacterized protein</fullName>
    </submittedName>
</protein>
<name>A0ABP0NES0_9DINO</name>
<comment type="caution">
    <text evidence="2">The sequence shown here is derived from an EMBL/GenBank/DDBJ whole genome shotgun (WGS) entry which is preliminary data.</text>
</comment>
<gene>
    <name evidence="2" type="ORF">CCMP2556_LOCUS30446</name>
</gene>
<evidence type="ECO:0000313" key="2">
    <source>
        <dbReference type="EMBL" id="CAK9061908.1"/>
    </source>
</evidence>
<accession>A0ABP0NES0</accession>
<organism evidence="2 3">
    <name type="scientific">Durusdinium trenchii</name>
    <dbReference type="NCBI Taxonomy" id="1381693"/>
    <lineage>
        <taxon>Eukaryota</taxon>
        <taxon>Sar</taxon>
        <taxon>Alveolata</taxon>
        <taxon>Dinophyceae</taxon>
        <taxon>Suessiales</taxon>
        <taxon>Symbiodiniaceae</taxon>
        <taxon>Durusdinium</taxon>
    </lineage>
</organism>
<evidence type="ECO:0000256" key="1">
    <source>
        <dbReference type="SAM" id="MobiDB-lite"/>
    </source>
</evidence>
<sequence length="394" mass="44198">MKLRTSSLKRFNDAKDALDKSQSMYESAMAEAQQIKDKDEAAGLPISLNFDPTYQIILKRHLILGAARSSTEDRDGMASKALEDLLKQDPFFEELLNDHDASVMTLGRLNYVRDILLDLQPSVDKVDEMITMHNSAVSLLSQIANALRSDVDNWKAGMKATAKAKEEERKAKEREQARLEKKRKAEELKQKKKRDKELEKQQKDAQAAASAEDTTQVPDGPEQDQDKRRRRTRTNVLELDQDTDLPIIFNARRFGPEYEVGVFDELANFATAIWNHSTVSKICRLKKKGSIKHVLKMIPPRLLDSQQVASLAKSILDAVTDNATKFDELLNSSAAAAGRDRTTKQLDLAGTSPYLGFDRLIQEASENALTEGSTGSSAILLDREDLMARKLGFF</sequence>
<feature type="region of interest" description="Disordered" evidence="1">
    <location>
        <begin position="162"/>
        <end position="237"/>
    </location>
</feature>
<dbReference type="Proteomes" id="UP001642484">
    <property type="component" value="Unassembled WGS sequence"/>
</dbReference>
<proteinExistence type="predicted"/>
<dbReference type="EMBL" id="CAXAMN010021651">
    <property type="protein sequence ID" value="CAK9061908.1"/>
    <property type="molecule type" value="Genomic_DNA"/>
</dbReference>